<evidence type="ECO:0000313" key="2">
    <source>
        <dbReference type="EMBL" id="MFC5503755.1"/>
    </source>
</evidence>
<gene>
    <name evidence="2" type="ORF">ACFPN9_00630</name>
</gene>
<feature type="domain" description="MOSC" evidence="1">
    <location>
        <begin position="24"/>
        <end position="194"/>
    </location>
</feature>
<sequence>MKNTPVIGRVASVLVAAGDASSRHPFVTLAVTALMLDHAGIVGDLHSGAVRRSGPREAWLPRGLLLRNDRQLSALCPDELAVIATALDLPALPPGWLGGNLLIEGLPAFSHIAPGSRLAIGGSWVGRGRFDGSAVLRVEAYNPPCRRAGAAVAAASGRPELLFRFVKAAAGLRGLVLSVDLAGPIAVGDAVVVIPPVTTG</sequence>
<dbReference type="Pfam" id="PF03473">
    <property type="entry name" value="MOSC"/>
    <property type="match status" value="1"/>
</dbReference>
<organism evidence="2 3">
    <name type="scientific">Bosea massiliensis</name>
    <dbReference type="NCBI Taxonomy" id="151419"/>
    <lineage>
        <taxon>Bacteria</taxon>
        <taxon>Pseudomonadati</taxon>
        <taxon>Pseudomonadota</taxon>
        <taxon>Alphaproteobacteria</taxon>
        <taxon>Hyphomicrobiales</taxon>
        <taxon>Boseaceae</taxon>
        <taxon>Bosea</taxon>
    </lineage>
</organism>
<dbReference type="EMBL" id="JBHSLU010000003">
    <property type="protein sequence ID" value="MFC5503755.1"/>
    <property type="molecule type" value="Genomic_DNA"/>
</dbReference>
<evidence type="ECO:0000313" key="3">
    <source>
        <dbReference type="Proteomes" id="UP001596060"/>
    </source>
</evidence>
<reference evidence="3" key="1">
    <citation type="journal article" date="2019" name="Int. J. Syst. Evol. Microbiol.">
        <title>The Global Catalogue of Microorganisms (GCM) 10K type strain sequencing project: providing services to taxonomists for standard genome sequencing and annotation.</title>
        <authorList>
            <consortium name="The Broad Institute Genomics Platform"/>
            <consortium name="The Broad Institute Genome Sequencing Center for Infectious Disease"/>
            <person name="Wu L."/>
            <person name="Ma J."/>
        </authorList>
    </citation>
    <scope>NUCLEOTIDE SEQUENCE [LARGE SCALE GENOMIC DNA]</scope>
    <source>
        <strain evidence="3">CCUG 43117</strain>
    </source>
</reference>
<name>A0ABW0NUI7_9HYPH</name>
<dbReference type="SUPFAM" id="SSF50800">
    <property type="entry name" value="PK beta-barrel domain-like"/>
    <property type="match status" value="1"/>
</dbReference>
<dbReference type="Gene3D" id="2.40.33.20">
    <property type="entry name" value="PK beta-barrel domain-like"/>
    <property type="match status" value="1"/>
</dbReference>
<dbReference type="InterPro" id="IPR052716">
    <property type="entry name" value="MOSC_domain"/>
</dbReference>
<dbReference type="RefSeq" id="WP_066722149.1">
    <property type="nucleotide sequence ID" value="NZ_JBHSLU010000003.1"/>
</dbReference>
<comment type="caution">
    <text evidence="2">The sequence shown here is derived from an EMBL/GenBank/DDBJ whole genome shotgun (WGS) entry which is preliminary data.</text>
</comment>
<keyword evidence="3" id="KW-1185">Reference proteome</keyword>
<dbReference type="InterPro" id="IPR011037">
    <property type="entry name" value="Pyrv_Knase-like_insert_dom_sf"/>
</dbReference>
<dbReference type="InterPro" id="IPR005302">
    <property type="entry name" value="MoCF_Sase_C"/>
</dbReference>
<proteinExistence type="predicted"/>
<evidence type="ECO:0000259" key="1">
    <source>
        <dbReference type="PROSITE" id="PS51340"/>
    </source>
</evidence>
<protein>
    <submittedName>
        <fullName evidence="2">MOSC domain-containing protein</fullName>
    </submittedName>
</protein>
<dbReference type="Proteomes" id="UP001596060">
    <property type="component" value="Unassembled WGS sequence"/>
</dbReference>
<accession>A0ABW0NUI7</accession>
<dbReference type="PANTHER" id="PTHR36930">
    <property type="entry name" value="METAL-SULFUR CLUSTER BIOSYNTHESIS PROTEINS YUAD-RELATED"/>
    <property type="match status" value="1"/>
</dbReference>
<dbReference type="PROSITE" id="PS51340">
    <property type="entry name" value="MOSC"/>
    <property type="match status" value="1"/>
</dbReference>
<dbReference type="PANTHER" id="PTHR36930:SF1">
    <property type="entry name" value="MOSC DOMAIN-CONTAINING PROTEIN"/>
    <property type="match status" value="1"/>
</dbReference>